<dbReference type="EMBL" id="GL732635">
    <property type="protein sequence ID" value="EFX69509.1"/>
    <property type="molecule type" value="Genomic_DNA"/>
</dbReference>
<dbReference type="HOGENOM" id="CLU_434316_0_0_1"/>
<dbReference type="Proteomes" id="UP000000305">
    <property type="component" value="Unassembled WGS sequence"/>
</dbReference>
<gene>
    <name evidence="15" type="ORF">DAPPUDRAFT_329001</name>
</gene>
<dbReference type="OrthoDB" id="200924at2759"/>
<dbReference type="Gene3D" id="3.30.470.30">
    <property type="entry name" value="DNA ligase/mRNA capping enzyme"/>
    <property type="match status" value="1"/>
</dbReference>
<dbReference type="Gene3D" id="3.40.190.10">
    <property type="entry name" value="Periplasmic binding protein-like II"/>
    <property type="match status" value="1"/>
</dbReference>
<evidence type="ECO:0000256" key="6">
    <source>
        <dbReference type="ARBA" id="ARBA00023136"/>
    </source>
</evidence>
<keyword evidence="3 12" id="KW-0812">Transmembrane</keyword>
<evidence type="ECO:0000259" key="13">
    <source>
        <dbReference type="Pfam" id="PF01331"/>
    </source>
</evidence>
<evidence type="ECO:0000256" key="10">
    <source>
        <dbReference type="ARBA" id="ARBA00023303"/>
    </source>
</evidence>
<keyword evidence="10" id="KW-0407">Ion channel</keyword>
<evidence type="ECO:0000256" key="2">
    <source>
        <dbReference type="ARBA" id="ARBA00022448"/>
    </source>
</evidence>
<evidence type="ECO:0000256" key="3">
    <source>
        <dbReference type="ARBA" id="ARBA00022692"/>
    </source>
</evidence>
<dbReference type="Pfam" id="PF10613">
    <property type="entry name" value="Lig_chan-Glu_bd"/>
    <property type="match status" value="1"/>
</dbReference>
<keyword evidence="8" id="KW-0325">Glycoprotein</keyword>
<dbReference type="SUPFAM" id="SSF50249">
    <property type="entry name" value="Nucleic acid-binding proteins"/>
    <property type="match status" value="1"/>
</dbReference>
<dbReference type="GO" id="GO:0015276">
    <property type="term" value="F:ligand-gated monoatomic ion channel activity"/>
    <property type="evidence" value="ECO:0007669"/>
    <property type="project" value="InterPro"/>
</dbReference>
<keyword evidence="2" id="KW-0813">Transport</keyword>
<evidence type="ECO:0000313" key="16">
    <source>
        <dbReference type="Proteomes" id="UP000000305"/>
    </source>
</evidence>
<keyword evidence="4 12" id="KW-1133">Transmembrane helix</keyword>
<reference evidence="15 16" key="1">
    <citation type="journal article" date="2011" name="Science">
        <title>The ecoresponsive genome of Daphnia pulex.</title>
        <authorList>
            <person name="Colbourne J.K."/>
            <person name="Pfrender M.E."/>
            <person name="Gilbert D."/>
            <person name="Thomas W.K."/>
            <person name="Tucker A."/>
            <person name="Oakley T.H."/>
            <person name="Tokishita S."/>
            <person name="Aerts A."/>
            <person name="Arnold G.J."/>
            <person name="Basu M.K."/>
            <person name="Bauer D.J."/>
            <person name="Caceres C.E."/>
            <person name="Carmel L."/>
            <person name="Casola C."/>
            <person name="Choi J.H."/>
            <person name="Detter J.C."/>
            <person name="Dong Q."/>
            <person name="Dusheyko S."/>
            <person name="Eads B.D."/>
            <person name="Frohlich T."/>
            <person name="Geiler-Samerotte K.A."/>
            <person name="Gerlach D."/>
            <person name="Hatcher P."/>
            <person name="Jogdeo S."/>
            <person name="Krijgsveld J."/>
            <person name="Kriventseva E.V."/>
            <person name="Kultz D."/>
            <person name="Laforsch C."/>
            <person name="Lindquist E."/>
            <person name="Lopez J."/>
            <person name="Manak J.R."/>
            <person name="Muller J."/>
            <person name="Pangilinan J."/>
            <person name="Patwardhan R.P."/>
            <person name="Pitluck S."/>
            <person name="Pritham E.J."/>
            <person name="Rechtsteiner A."/>
            <person name="Rho M."/>
            <person name="Rogozin I.B."/>
            <person name="Sakarya O."/>
            <person name="Salamov A."/>
            <person name="Schaack S."/>
            <person name="Shapiro H."/>
            <person name="Shiga Y."/>
            <person name="Skalitzky C."/>
            <person name="Smith Z."/>
            <person name="Souvorov A."/>
            <person name="Sung W."/>
            <person name="Tang Z."/>
            <person name="Tsuchiya D."/>
            <person name="Tu H."/>
            <person name="Vos H."/>
            <person name="Wang M."/>
            <person name="Wolf Y.I."/>
            <person name="Yamagata H."/>
            <person name="Yamada T."/>
            <person name="Ye Y."/>
            <person name="Shaw J.R."/>
            <person name="Andrews J."/>
            <person name="Crease T.J."/>
            <person name="Tang H."/>
            <person name="Lucas S.M."/>
            <person name="Robertson H.M."/>
            <person name="Bork P."/>
            <person name="Koonin E.V."/>
            <person name="Zdobnov E.M."/>
            <person name="Grigoriev I.V."/>
            <person name="Lynch M."/>
            <person name="Boore J.L."/>
        </authorList>
    </citation>
    <scope>NUCLEOTIDE SEQUENCE [LARGE SCALE GENOMIC DNA]</scope>
</reference>
<dbReference type="eggNOG" id="KOG1052">
    <property type="taxonomic scope" value="Eukaryota"/>
</dbReference>
<name>E9HFD0_DAPPU</name>
<dbReference type="InterPro" id="IPR051029">
    <property type="entry name" value="mRNA_Capping_Enz/RNA_Phosphat"/>
</dbReference>
<dbReference type="PhylomeDB" id="E9HFD0"/>
<dbReference type="SUPFAM" id="SSF56091">
    <property type="entry name" value="DNA ligase/mRNA capping enzyme, catalytic domain"/>
    <property type="match status" value="1"/>
</dbReference>
<proteinExistence type="predicted"/>
<evidence type="ECO:0000256" key="1">
    <source>
        <dbReference type="ARBA" id="ARBA00004141"/>
    </source>
</evidence>
<organism evidence="15 16">
    <name type="scientific">Daphnia pulex</name>
    <name type="common">Water flea</name>
    <dbReference type="NCBI Taxonomy" id="6669"/>
    <lineage>
        <taxon>Eukaryota</taxon>
        <taxon>Metazoa</taxon>
        <taxon>Ecdysozoa</taxon>
        <taxon>Arthropoda</taxon>
        <taxon>Crustacea</taxon>
        <taxon>Branchiopoda</taxon>
        <taxon>Diplostraca</taxon>
        <taxon>Cladocera</taxon>
        <taxon>Anomopoda</taxon>
        <taxon>Daphniidae</taxon>
        <taxon>Daphnia</taxon>
    </lineage>
</organism>
<accession>E9HFD0</accession>
<keyword evidence="16" id="KW-1185">Reference proteome</keyword>
<evidence type="ECO:0000256" key="11">
    <source>
        <dbReference type="ARBA" id="ARBA00044624"/>
    </source>
</evidence>
<dbReference type="GO" id="GO:0016020">
    <property type="term" value="C:membrane"/>
    <property type="evidence" value="ECO:0007669"/>
    <property type="project" value="UniProtKB-SubCell"/>
</dbReference>
<dbReference type="Pfam" id="PF01331">
    <property type="entry name" value="mRNA_cap_enzyme"/>
    <property type="match status" value="1"/>
</dbReference>
<dbReference type="InterPro" id="IPR001339">
    <property type="entry name" value="mRNA_cap_enzyme_adenylation"/>
</dbReference>
<dbReference type="InParanoid" id="E9HFD0"/>
<dbReference type="GO" id="GO:0006370">
    <property type="term" value="P:7-methylguanosine mRNA capping"/>
    <property type="evidence" value="ECO:0000318"/>
    <property type="project" value="GO_Central"/>
</dbReference>
<keyword evidence="6 12" id="KW-0472">Membrane</keyword>
<dbReference type="SUPFAM" id="SSF53850">
    <property type="entry name" value="Periplasmic binding protein-like II"/>
    <property type="match status" value="1"/>
</dbReference>
<evidence type="ECO:0000256" key="4">
    <source>
        <dbReference type="ARBA" id="ARBA00022989"/>
    </source>
</evidence>
<keyword evidence="5" id="KW-0406">Ion transport</keyword>
<evidence type="ECO:0000256" key="7">
    <source>
        <dbReference type="ARBA" id="ARBA00023170"/>
    </source>
</evidence>
<dbReference type="Gene3D" id="3.30.1490.430">
    <property type="match status" value="1"/>
</dbReference>
<comment type="catalytic activity">
    <reaction evidence="11">
        <text>a 5'-end diphospho-ribonucleoside in mRNA + GTP + H(+) = a 5'-end (5'-triphosphoguanosine)-ribonucleoside in mRNA + diphosphate</text>
        <dbReference type="Rhea" id="RHEA:67012"/>
        <dbReference type="Rhea" id="RHEA-COMP:17165"/>
        <dbReference type="Rhea" id="RHEA-COMP:17166"/>
        <dbReference type="ChEBI" id="CHEBI:15378"/>
        <dbReference type="ChEBI" id="CHEBI:33019"/>
        <dbReference type="ChEBI" id="CHEBI:37565"/>
        <dbReference type="ChEBI" id="CHEBI:167616"/>
        <dbReference type="ChEBI" id="CHEBI:167617"/>
        <dbReference type="EC" id="2.7.7.50"/>
    </reaction>
    <physiologicalReaction direction="left-to-right" evidence="11">
        <dbReference type="Rhea" id="RHEA:67013"/>
    </physiologicalReaction>
</comment>
<evidence type="ECO:0000259" key="14">
    <source>
        <dbReference type="Pfam" id="PF10613"/>
    </source>
</evidence>
<dbReference type="GO" id="GO:0004484">
    <property type="term" value="F:mRNA guanylyltransferase activity"/>
    <property type="evidence" value="ECO:0000318"/>
    <property type="project" value="GO_Central"/>
</dbReference>
<keyword evidence="9" id="KW-1071">Ligand-gated ion channel</keyword>
<feature type="domain" description="mRNA capping enzyme adenylation" evidence="13">
    <location>
        <begin position="126"/>
        <end position="286"/>
    </location>
</feature>
<protein>
    <submittedName>
        <fullName evidence="15">Uncharacterized protein</fullName>
    </submittedName>
</protein>
<dbReference type="InterPro" id="IPR012340">
    <property type="entry name" value="NA-bd_OB-fold"/>
</dbReference>
<evidence type="ECO:0000313" key="15">
    <source>
        <dbReference type="EMBL" id="EFX69509.1"/>
    </source>
</evidence>
<evidence type="ECO:0000256" key="5">
    <source>
        <dbReference type="ARBA" id="ARBA00023065"/>
    </source>
</evidence>
<sequence length="630" mass="72412">MMQHLGANWSQWANIFNQVPAFSNLWEPIGHKWDNIFNQVPLSNHWELIGHKWDNIFNQVPFSNHWELIGHKTTFTRINPDTKFLDDEDVEGVHLVHDFDLVREMQVRLGKFAKGQAVFFPVMWSVSLSMKNVQSLASKPYVVGPKPSGPRFLLYIDSSGDIFLENMTQHIFRVDEDHAIKIETFEGKPITDTVLDGVITREKSDDDASCNGNIKEDGTTGKLKFVILDAIRCSGNDLTGLNILERIAFVREEIIIPMTPTEAELHVGGPKTKFEIKYDMIRLTDEMKMLDGCIIDCRYFDHQWIFIKQRHDRNHPNGSEAVKETTANANSSSERVNDLSCYTSNLLQVYVKALHQVIREEETHYFQTTEDDWNRSKPSAGDRRNNIFRTLQNMWKDATKWSSWLNWALKAVEIKETRKPTLLDVGVWDAAHGLVVYDDFFPHFTGGLRQRVISVTTMEFPPWQIFERNSQGKVVRHTGLVLELTKELGNLSMLWNHVEPADGKWGSRLSFSRWTGMVEQVRTGSVAFAAAGCTVTADRMSAVNFSMSLDAQPYTFMFARPKQLSRAYLFIQPYTPNAWITIFAMTIGAGSLIWSFNNITPFYDFYPDRPGSPIFSIWPYFYAKEKCLSL</sequence>
<evidence type="ECO:0000256" key="9">
    <source>
        <dbReference type="ARBA" id="ARBA00023286"/>
    </source>
</evidence>
<dbReference type="InterPro" id="IPR019594">
    <property type="entry name" value="Glu/Gly-bd"/>
</dbReference>
<dbReference type="PANTHER" id="PTHR10367:SF17">
    <property type="entry name" value="MRNA-CAPPING ENZYME"/>
    <property type="match status" value="1"/>
</dbReference>
<evidence type="ECO:0000256" key="8">
    <source>
        <dbReference type="ARBA" id="ARBA00023180"/>
    </source>
</evidence>
<dbReference type="KEGG" id="dpx:DAPPUDRAFT_329001"/>
<feature type="domain" description="Ionotropic glutamate receptor L-glutamate and glycine-binding" evidence="14">
    <location>
        <begin position="452"/>
        <end position="561"/>
    </location>
</feature>
<evidence type="ECO:0000256" key="12">
    <source>
        <dbReference type="SAM" id="Phobius"/>
    </source>
</evidence>
<comment type="subcellular location">
    <subcellularLocation>
        <location evidence="1">Membrane</location>
        <topology evidence="1">Multi-pass membrane protein</topology>
    </subcellularLocation>
</comment>
<dbReference type="GO" id="GO:0005524">
    <property type="term" value="F:ATP binding"/>
    <property type="evidence" value="ECO:0007669"/>
    <property type="project" value="InterPro"/>
</dbReference>
<keyword evidence="7" id="KW-0675">Receptor</keyword>
<dbReference type="AlphaFoldDB" id="E9HFD0"/>
<feature type="transmembrane region" description="Helical" evidence="12">
    <location>
        <begin position="578"/>
        <end position="596"/>
    </location>
</feature>
<dbReference type="PANTHER" id="PTHR10367">
    <property type="entry name" value="MRNA-CAPPING ENZYME"/>
    <property type="match status" value="1"/>
</dbReference>